<dbReference type="AlphaFoldDB" id="A0A4U5PAK8"/>
<evidence type="ECO:0000313" key="2">
    <source>
        <dbReference type="Proteomes" id="UP000298663"/>
    </source>
</evidence>
<keyword evidence="2" id="KW-1185">Reference proteome</keyword>
<reference evidence="1 2" key="2">
    <citation type="journal article" date="2019" name="G3 (Bethesda)">
        <title>Hybrid Assembly of the Genome of the Entomopathogenic Nematode Steinernema carpocapsae Identifies the X-Chromosome.</title>
        <authorList>
            <person name="Serra L."/>
            <person name="Macchietto M."/>
            <person name="Macias-Munoz A."/>
            <person name="McGill C.J."/>
            <person name="Rodriguez I.M."/>
            <person name="Rodriguez B."/>
            <person name="Murad R."/>
            <person name="Mortazavi A."/>
        </authorList>
    </citation>
    <scope>NUCLEOTIDE SEQUENCE [LARGE SCALE GENOMIC DNA]</scope>
    <source>
        <strain evidence="1 2">ALL</strain>
    </source>
</reference>
<name>A0A4U5PAK8_STECR</name>
<organism evidence="1 2">
    <name type="scientific">Steinernema carpocapsae</name>
    <name type="common">Entomopathogenic nematode</name>
    <dbReference type="NCBI Taxonomy" id="34508"/>
    <lineage>
        <taxon>Eukaryota</taxon>
        <taxon>Metazoa</taxon>
        <taxon>Ecdysozoa</taxon>
        <taxon>Nematoda</taxon>
        <taxon>Chromadorea</taxon>
        <taxon>Rhabditida</taxon>
        <taxon>Tylenchina</taxon>
        <taxon>Panagrolaimomorpha</taxon>
        <taxon>Strongyloidoidea</taxon>
        <taxon>Steinernematidae</taxon>
        <taxon>Steinernema</taxon>
    </lineage>
</organism>
<dbReference type="Proteomes" id="UP000298663">
    <property type="component" value="Unassembled WGS sequence"/>
</dbReference>
<dbReference type="EMBL" id="AZBU02000002">
    <property type="protein sequence ID" value="TKR93296.1"/>
    <property type="molecule type" value="Genomic_DNA"/>
</dbReference>
<evidence type="ECO:0000313" key="1">
    <source>
        <dbReference type="EMBL" id="TKR93296.1"/>
    </source>
</evidence>
<reference evidence="1 2" key="1">
    <citation type="journal article" date="2015" name="Genome Biol.">
        <title>Comparative genomics of Steinernema reveals deeply conserved gene regulatory networks.</title>
        <authorList>
            <person name="Dillman A.R."/>
            <person name="Macchietto M."/>
            <person name="Porter C.F."/>
            <person name="Rogers A."/>
            <person name="Williams B."/>
            <person name="Antoshechkin I."/>
            <person name="Lee M.M."/>
            <person name="Goodwin Z."/>
            <person name="Lu X."/>
            <person name="Lewis E.E."/>
            <person name="Goodrich-Blair H."/>
            <person name="Stock S.P."/>
            <person name="Adams B.J."/>
            <person name="Sternberg P.W."/>
            <person name="Mortazavi A."/>
        </authorList>
    </citation>
    <scope>NUCLEOTIDE SEQUENCE [LARGE SCALE GENOMIC DNA]</scope>
    <source>
        <strain evidence="1 2">ALL</strain>
    </source>
</reference>
<comment type="caution">
    <text evidence="1">The sequence shown here is derived from an EMBL/GenBank/DDBJ whole genome shotgun (WGS) entry which is preliminary data.</text>
</comment>
<protein>
    <submittedName>
        <fullName evidence="1">Uncharacterized protein</fullName>
    </submittedName>
</protein>
<sequence>MQHLHPRRVPFVNLRRFCEGKQLFSHTFRPPFFGLFQGLSAFLWGSYERRFWVLCAKMLSHSVGTSSKHRQL</sequence>
<proteinExistence type="predicted"/>
<gene>
    <name evidence="1" type="ORF">L596_007779</name>
</gene>
<accession>A0A4U5PAK8</accession>